<dbReference type="RefSeq" id="WP_257722784.1">
    <property type="nucleotide sequence ID" value="NZ_JAPKNB010000002.1"/>
</dbReference>
<proteinExistence type="predicted"/>
<protein>
    <submittedName>
        <fullName evidence="1">Uncharacterized protein</fullName>
    </submittedName>
</protein>
<organism evidence="1 2">
    <name type="scientific">Alcaligenes phenolicus</name>
    <dbReference type="NCBI Taxonomy" id="232846"/>
    <lineage>
        <taxon>Bacteria</taxon>
        <taxon>Pseudomonadati</taxon>
        <taxon>Pseudomonadota</taxon>
        <taxon>Betaproteobacteria</taxon>
        <taxon>Burkholderiales</taxon>
        <taxon>Alcaligenaceae</taxon>
        <taxon>Alcaligenes</taxon>
    </lineage>
</organism>
<evidence type="ECO:0000313" key="2">
    <source>
        <dbReference type="Proteomes" id="UP001208074"/>
    </source>
</evidence>
<accession>A0AAW5VKQ8</accession>
<dbReference type="AlphaFoldDB" id="A0AAW5VKQ8"/>
<reference evidence="1" key="1">
    <citation type="submission" date="2022-11" db="EMBL/GenBank/DDBJ databases">
        <title>Biodiversity and phylogenetic relationships of bacteria.</title>
        <authorList>
            <person name="Machado R.A.R."/>
            <person name="Bhat A."/>
            <person name="Loulou A."/>
            <person name="Kallel S."/>
        </authorList>
    </citation>
    <scope>NUCLEOTIDE SEQUENCE</scope>
    <source>
        <strain evidence="1">DSM 16503</strain>
    </source>
</reference>
<dbReference type="EMBL" id="JAPKNB010000002">
    <property type="protein sequence ID" value="MCX5564445.1"/>
    <property type="molecule type" value="Genomic_DNA"/>
</dbReference>
<comment type="caution">
    <text evidence="1">The sequence shown here is derived from an EMBL/GenBank/DDBJ whole genome shotgun (WGS) entry which is preliminary data.</text>
</comment>
<evidence type="ECO:0000313" key="1">
    <source>
        <dbReference type="EMBL" id="MCX5564445.1"/>
    </source>
</evidence>
<name>A0AAW5VKQ8_9BURK</name>
<sequence>MTETKRLGQGYTARGDDLVRIEHAVQAALSRIDESDKEAILRAFAIKNKFLPCKTNKILKYVNGENATKPLFGVVLAIS</sequence>
<gene>
    <name evidence="1" type="ORF">OSH02_03655</name>
</gene>
<dbReference type="Proteomes" id="UP001208074">
    <property type="component" value="Unassembled WGS sequence"/>
</dbReference>